<organism evidence="2 3">
    <name type="scientific">Lentinula boryana</name>
    <dbReference type="NCBI Taxonomy" id="40481"/>
    <lineage>
        <taxon>Eukaryota</taxon>
        <taxon>Fungi</taxon>
        <taxon>Dikarya</taxon>
        <taxon>Basidiomycota</taxon>
        <taxon>Agaricomycotina</taxon>
        <taxon>Agaricomycetes</taxon>
        <taxon>Agaricomycetidae</taxon>
        <taxon>Agaricales</taxon>
        <taxon>Marasmiineae</taxon>
        <taxon>Omphalotaceae</taxon>
        <taxon>Lentinula</taxon>
    </lineage>
</organism>
<keyword evidence="3" id="KW-1185">Reference proteome</keyword>
<feature type="region of interest" description="Disordered" evidence="1">
    <location>
        <begin position="74"/>
        <end position="132"/>
    </location>
</feature>
<dbReference type="Proteomes" id="UP001163828">
    <property type="component" value="Unassembled WGS sequence"/>
</dbReference>
<name>A0ABQ8Q2F1_9AGAR</name>
<dbReference type="EMBL" id="MU790810">
    <property type="protein sequence ID" value="KAJ3992905.1"/>
    <property type="molecule type" value="Genomic_DNA"/>
</dbReference>
<evidence type="ECO:0000313" key="2">
    <source>
        <dbReference type="EMBL" id="KAJ3992905.1"/>
    </source>
</evidence>
<accession>A0ABQ8Q2F1</accession>
<proteinExistence type="predicted"/>
<evidence type="ECO:0000313" key="3">
    <source>
        <dbReference type="Proteomes" id="UP001163828"/>
    </source>
</evidence>
<reference evidence="2" key="1">
    <citation type="submission" date="2022-08" db="EMBL/GenBank/DDBJ databases">
        <authorList>
            <consortium name="DOE Joint Genome Institute"/>
            <person name="Min B."/>
            <person name="Riley R."/>
            <person name="Sierra-Patev S."/>
            <person name="Naranjo-Ortiz M."/>
            <person name="Looney B."/>
            <person name="Konkel Z."/>
            <person name="Slot J.C."/>
            <person name="Sakamoto Y."/>
            <person name="Steenwyk J.L."/>
            <person name="Rokas A."/>
            <person name="Carro J."/>
            <person name="Camarero S."/>
            <person name="Ferreira P."/>
            <person name="Molpeceres G."/>
            <person name="Ruiz-Duenas F.J."/>
            <person name="Serrano A."/>
            <person name="Henrissat B."/>
            <person name="Drula E."/>
            <person name="Hughes K.W."/>
            <person name="Mata J.L."/>
            <person name="Ishikawa N.K."/>
            <person name="Vargas-Isla R."/>
            <person name="Ushijima S."/>
            <person name="Smith C.A."/>
            <person name="Ahrendt S."/>
            <person name="Andreopoulos W."/>
            <person name="He G."/>
            <person name="Labutti K."/>
            <person name="Lipzen A."/>
            <person name="Ng V."/>
            <person name="Sandor L."/>
            <person name="Barry K."/>
            <person name="Martinez A.T."/>
            <person name="Xiao Y."/>
            <person name="Gibbons J.G."/>
            <person name="Terashima K."/>
            <person name="Hibbett D.S."/>
            <person name="Grigoriev I.V."/>
        </authorList>
    </citation>
    <scope>NUCLEOTIDE SEQUENCE</scope>
    <source>
        <strain evidence="2">TFB10827</strain>
    </source>
</reference>
<feature type="region of interest" description="Disordered" evidence="1">
    <location>
        <begin position="1"/>
        <end position="47"/>
    </location>
</feature>
<evidence type="ECO:0000256" key="1">
    <source>
        <dbReference type="SAM" id="MobiDB-lite"/>
    </source>
</evidence>
<feature type="compositionally biased region" description="Polar residues" evidence="1">
    <location>
        <begin position="78"/>
        <end position="95"/>
    </location>
</feature>
<feature type="compositionally biased region" description="Low complexity" evidence="1">
    <location>
        <begin position="19"/>
        <end position="33"/>
    </location>
</feature>
<protein>
    <submittedName>
        <fullName evidence="2">Uncharacterized protein</fullName>
    </submittedName>
</protein>
<gene>
    <name evidence="2" type="ORF">F5050DRAFT_1852131</name>
</gene>
<sequence length="184" mass="19634">MLKLGSASPSNSNKRGRISIASPSPSDSSKYPSPRAPFPSETISNTDHDLLNSILTRGSQGGLPASNDEAALAKMNVAESQIDSQCTQKSSQISSHLGPARPPTVRRSSTLSLPGVETLPEPKNDPNDDSTELWDEDVNELLSEEMVGCGLGPQSDGSSHFSKETLQMLHEGTLLVEKLPFPHT</sequence>
<comment type="caution">
    <text evidence="2">The sequence shown here is derived from an EMBL/GenBank/DDBJ whole genome shotgun (WGS) entry which is preliminary data.</text>
</comment>